<dbReference type="Proteomes" id="UP000005951">
    <property type="component" value="Unassembled WGS sequence"/>
</dbReference>
<dbReference type="SUPFAM" id="SSF53098">
    <property type="entry name" value="Ribonuclease H-like"/>
    <property type="match status" value="1"/>
</dbReference>
<comment type="caution">
    <text evidence="2">The sequence shown here is derived from an EMBL/GenBank/DDBJ whole genome shotgun (WGS) entry which is preliminary data.</text>
</comment>
<proteinExistence type="predicted"/>
<dbReference type="EMBL" id="AJYC02000009">
    <property type="protein sequence ID" value="EKT84377.1"/>
    <property type="molecule type" value="Genomic_DNA"/>
</dbReference>
<dbReference type="InterPro" id="IPR012337">
    <property type="entry name" value="RNaseH-like_sf"/>
</dbReference>
<dbReference type="InterPro" id="IPR001584">
    <property type="entry name" value="Integrase_cat-core"/>
</dbReference>
<evidence type="ECO:0000259" key="1">
    <source>
        <dbReference type="Pfam" id="PF13333"/>
    </source>
</evidence>
<organism evidence="2 3">
    <name type="scientific">Rhodococcus opacus M213</name>
    <dbReference type="NCBI Taxonomy" id="1129896"/>
    <lineage>
        <taxon>Bacteria</taxon>
        <taxon>Bacillati</taxon>
        <taxon>Actinomycetota</taxon>
        <taxon>Actinomycetes</taxon>
        <taxon>Mycobacteriales</taxon>
        <taxon>Nocardiaceae</taxon>
        <taxon>Rhodococcus</taxon>
    </lineage>
</organism>
<evidence type="ECO:0000313" key="3">
    <source>
        <dbReference type="Proteomes" id="UP000005951"/>
    </source>
</evidence>
<dbReference type="GO" id="GO:0015074">
    <property type="term" value="P:DNA integration"/>
    <property type="evidence" value="ECO:0007669"/>
    <property type="project" value="InterPro"/>
</dbReference>
<protein>
    <submittedName>
        <fullName evidence="2">Putative transposase orfB for insertion sequence element</fullName>
    </submittedName>
</protein>
<sequence>MAEAFNSLFKAECICIRNPVMRTHGGRRGVGDVEWAVAEYIDWFNHRRLHGEIDHVPPAEYETGYWSNHTAADYRETPVLAEAGTR</sequence>
<dbReference type="Pfam" id="PF13333">
    <property type="entry name" value="rve_2"/>
    <property type="match status" value="1"/>
</dbReference>
<gene>
    <name evidence="2" type="ORF">WSS_A02365</name>
</gene>
<dbReference type="AlphaFoldDB" id="K8Y152"/>
<name>K8Y152_RHOOP</name>
<reference evidence="2 3" key="1">
    <citation type="journal article" date="2013" name="Genome Announc.">
        <title>Draft Genome Sequence of Rhodococcus opacus Strain M213 Shows a Diverse Catabolic Potential.</title>
        <authorList>
            <person name="Pathak A."/>
            <person name="Green S.J."/>
            <person name="Ogram A."/>
            <person name="Chauhan A."/>
        </authorList>
    </citation>
    <scope>NUCLEOTIDE SEQUENCE [LARGE SCALE GENOMIC DNA]</scope>
    <source>
        <strain evidence="2 3">M213</strain>
    </source>
</reference>
<feature type="domain" description="Integrase catalytic" evidence="1">
    <location>
        <begin position="33"/>
        <end position="63"/>
    </location>
</feature>
<evidence type="ECO:0000313" key="2">
    <source>
        <dbReference type="EMBL" id="EKT84377.1"/>
    </source>
</evidence>
<accession>K8Y152</accession>